<keyword evidence="1" id="KW-0812">Transmembrane</keyword>
<dbReference type="EMBL" id="NCUG01000018">
    <property type="protein sequence ID" value="ORO45847.1"/>
    <property type="molecule type" value="Genomic_DNA"/>
</dbReference>
<evidence type="ECO:0000313" key="9">
    <source>
        <dbReference type="Proteomes" id="UP000193958"/>
    </source>
</evidence>
<dbReference type="AlphaFoldDB" id="A0A0F2E254"/>
<accession>A0A0F2E254</accession>
<dbReference type="OrthoDB" id="2237525at2"/>
<organism evidence="5 7">
    <name type="scientific">Streptococcus oralis subsp. tigurinus</name>
    <dbReference type="NCBI Taxonomy" id="1077464"/>
    <lineage>
        <taxon>Bacteria</taxon>
        <taxon>Bacillati</taxon>
        <taxon>Bacillota</taxon>
        <taxon>Bacilli</taxon>
        <taxon>Lactobacillales</taxon>
        <taxon>Streptococcaceae</taxon>
        <taxon>Streptococcus</taxon>
    </lineage>
</organism>
<dbReference type="Proteomes" id="UP000192428">
    <property type="component" value="Unassembled WGS sequence"/>
</dbReference>
<dbReference type="InterPro" id="IPR011655">
    <property type="entry name" value="MpPF26"/>
</dbReference>
<feature type="transmembrane region" description="Helical" evidence="1">
    <location>
        <begin position="12"/>
        <end position="38"/>
    </location>
</feature>
<dbReference type="Proteomes" id="UP000193958">
    <property type="component" value="Unassembled WGS sequence"/>
</dbReference>
<keyword evidence="1" id="KW-0472">Membrane</keyword>
<dbReference type="EMBL" id="NCUD01000047">
    <property type="protein sequence ID" value="ORO38323.1"/>
    <property type="molecule type" value="Genomic_DNA"/>
</dbReference>
<reference evidence="5" key="3">
    <citation type="submission" date="2017-04" db="EMBL/GenBank/DDBJ databases">
        <authorList>
            <person name="Afonso C.L."/>
            <person name="Miller P.J."/>
            <person name="Scott M.A."/>
            <person name="Spackman E."/>
            <person name="Goraichik I."/>
            <person name="Dimitrov K.M."/>
            <person name="Suarez D.L."/>
            <person name="Swayne D.E."/>
        </authorList>
    </citation>
    <scope>NUCLEOTIDE SEQUENCE</scope>
    <source>
        <strain evidence="4">B_003802_10</strain>
        <strain evidence="5">OD_314165_09</strain>
        <strain evidence="3">OD_339823_10</strain>
    </source>
</reference>
<dbReference type="RefSeq" id="WP_001088136.1">
    <property type="nucleotide sequence ID" value="NZ_JASGZM010000001.1"/>
</dbReference>
<feature type="transmembrane region" description="Helical" evidence="1">
    <location>
        <begin position="58"/>
        <end position="85"/>
    </location>
</feature>
<dbReference type="Proteomes" id="UP000193030">
    <property type="component" value="Unassembled WGS sequence"/>
</dbReference>
<evidence type="ECO:0000313" key="3">
    <source>
        <dbReference type="EMBL" id="ORO38323.1"/>
    </source>
</evidence>
<evidence type="ECO:0008006" key="10">
    <source>
        <dbReference type="Google" id="ProtNLM"/>
    </source>
</evidence>
<evidence type="ECO:0000313" key="8">
    <source>
        <dbReference type="Proteomes" id="UP000193633"/>
    </source>
</evidence>
<proteinExistence type="predicted"/>
<reference evidence="2 6" key="2">
    <citation type="journal article" date="2016" name="PLoS ONE">
        <title>Comparative Genomics Analysis of Streptococcus tigurinus Strains Identifies Genetic Elements Specifically and Uniquely Present in Highly Virulent Strains.</title>
        <authorList>
            <person name="Diene S.M."/>
            <person name="Francois P."/>
            <person name="Zbinden A."/>
            <person name="Entenza J.M."/>
            <person name="Resch G."/>
        </authorList>
    </citation>
    <scope>NUCLEOTIDE SEQUENCE [LARGE SCALE GENOMIC DNA]</scope>
    <source>
        <strain evidence="2 6">AZ_8</strain>
    </source>
</reference>
<dbReference type="Pfam" id="PF07666">
    <property type="entry name" value="MpPF26"/>
    <property type="match status" value="1"/>
</dbReference>
<evidence type="ECO:0000313" key="2">
    <source>
        <dbReference type="EMBL" id="ORJ29167.1"/>
    </source>
</evidence>
<gene>
    <name evidence="2" type="ORF">ATE34_03330</name>
    <name evidence="5" type="ORF">B7725_08315</name>
    <name evidence="4" type="ORF">B7727_09395</name>
    <name evidence="3" type="ORF">B7728_07985</name>
</gene>
<comment type="caution">
    <text evidence="5">The sequence shown here is derived from an EMBL/GenBank/DDBJ whole genome shotgun (WGS) entry which is preliminary data.</text>
</comment>
<keyword evidence="1" id="KW-1133">Transmembrane helix</keyword>
<name>A0A0F2E254_STROR</name>
<protein>
    <recommendedName>
        <fullName evidence="10">DUF4190 domain-containing protein</fullName>
    </recommendedName>
</protein>
<evidence type="ECO:0000313" key="6">
    <source>
        <dbReference type="Proteomes" id="UP000192428"/>
    </source>
</evidence>
<reference evidence="7 8" key="1">
    <citation type="journal article" date="2016" name="Eur. J. Clin. Microbiol. Infect. Dis.">
        <title>Whole genome sequencing as a tool for phylogenetic analysis of clinical strains of Mitis group streptococci.</title>
        <authorList>
            <person name="Rasmussen L.H."/>
            <person name="Dargis R."/>
            <person name="Hojholt K."/>
            <person name="Christensen J.J."/>
            <person name="Skovgaard O."/>
            <person name="Justesen U.S."/>
            <person name="Rosenvinge F.S."/>
            <person name="Moser C."/>
            <person name="Lukjancenko O."/>
            <person name="Rasmussen S."/>
            <person name="Nielsen X.C."/>
        </authorList>
    </citation>
    <scope>NUCLEOTIDE SEQUENCE [LARGE SCALE GENOMIC DNA]</scope>
    <source>
        <strain evidence="4 9">B_003802_10</strain>
        <strain evidence="5 7">OD_314165_09</strain>
        <strain evidence="3 8">OD_339823_10</strain>
    </source>
</reference>
<dbReference type="EMBL" id="LNVF01000001">
    <property type="protein sequence ID" value="ORJ29167.1"/>
    <property type="molecule type" value="Genomic_DNA"/>
</dbReference>
<evidence type="ECO:0000313" key="5">
    <source>
        <dbReference type="EMBL" id="ORO45847.1"/>
    </source>
</evidence>
<evidence type="ECO:0000313" key="7">
    <source>
        <dbReference type="Proteomes" id="UP000193030"/>
    </source>
</evidence>
<dbReference type="EMBL" id="NCUE01000019">
    <property type="protein sequence ID" value="ORO42018.1"/>
    <property type="molecule type" value="Genomic_DNA"/>
</dbReference>
<evidence type="ECO:0000313" key="4">
    <source>
        <dbReference type="EMBL" id="ORO42018.1"/>
    </source>
</evidence>
<sequence>MNSQQKKKPSLILGILSIVLGLLFPIVGLILGIIGLVLAFSYQKESGLDYKTEKILNIVGLVVSVLNWIVTVAVFFRIVAVAVFFR</sequence>
<dbReference type="Proteomes" id="UP000193633">
    <property type="component" value="Unassembled WGS sequence"/>
</dbReference>
<evidence type="ECO:0000256" key="1">
    <source>
        <dbReference type="SAM" id="Phobius"/>
    </source>
</evidence>